<protein>
    <recommendedName>
        <fullName evidence="4">Tify domain-containing protein</fullName>
    </recommendedName>
</protein>
<organism evidence="5 6">
    <name type="scientific">Zea mays</name>
    <name type="common">Maize</name>
    <dbReference type="NCBI Taxonomy" id="4577"/>
    <lineage>
        <taxon>Eukaryota</taxon>
        <taxon>Viridiplantae</taxon>
        <taxon>Streptophyta</taxon>
        <taxon>Embryophyta</taxon>
        <taxon>Tracheophyta</taxon>
        <taxon>Spermatophyta</taxon>
        <taxon>Magnoliopsida</taxon>
        <taxon>Liliopsida</taxon>
        <taxon>Poales</taxon>
        <taxon>Poaceae</taxon>
        <taxon>PACMAD clade</taxon>
        <taxon>Panicoideae</taxon>
        <taxon>Andropogonodae</taxon>
        <taxon>Andropogoneae</taxon>
        <taxon>Tripsacinae</taxon>
        <taxon>Zea</taxon>
    </lineage>
</organism>
<comment type="subcellular location">
    <subcellularLocation>
        <location evidence="1">Nucleus</location>
    </subcellularLocation>
</comment>
<feature type="region of interest" description="Disordered" evidence="3">
    <location>
        <begin position="39"/>
        <end position="261"/>
    </location>
</feature>
<comment type="caution">
    <text evidence="5">The sequence shown here is derived from an EMBL/GenBank/DDBJ whole genome shotgun (WGS) entry which is preliminary data.</text>
</comment>
<accession>A0A3L6EUZ0</accession>
<evidence type="ECO:0000256" key="2">
    <source>
        <dbReference type="ARBA" id="ARBA00023242"/>
    </source>
</evidence>
<dbReference type="InterPro" id="IPR032308">
    <property type="entry name" value="TDBD"/>
</dbReference>
<feature type="compositionally biased region" description="Pro residues" evidence="3">
    <location>
        <begin position="88"/>
        <end position="103"/>
    </location>
</feature>
<dbReference type="Proteomes" id="UP000251960">
    <property type="component" value="Chromosome 5"/>
</dbReference>
<evidence type="ECO:0000256" key="3">
    <source>
        <dbReference type="SAM" id="MobiDB-lite"/>
    </source>
</evidence>
<name>A0A3L6EUZ0_MAIZE</name>
<evidence type="ECO:0000256" key="1">
    <source>
        <dbReference type="ARBA" id="ARBA00004123"/>
    </source>
</evidence>
<feature type="compositionally biased region" description="Pro residues" evidence="3">
    <location>
        <begin position="127"/>
        <end position="136"/>
    </location>
</feature>
<gene>
    <name evidence="5" type="ORF">Zm00014a_027652</name>
</gene>
<dbReference type="PANTHER" id="PTHR47025:SF2">
    <property type="entry name" value="AUTOIMMUNE REGULATOR"/>
    <property type="match status" value="1"/>
</dbReference>
<reference evidence="5 6" key="1">
    <citation type="journal article" date="2018" name="Nat. Genet.">
        <title>Extensive intraspecific gene order and gene structural variations between Mo17 and other maize genomes.</title>
        <authorList>
            <person name="Sun S."/>
            <person name="Zhou Y."/>
            <person name="Chen J."/>
            <person name="Shi J."/>
            <person name="Zhao H."/>
            <person name="Zhao H."/>
            <person name="Song W."/>
            <person name="Zhang M."/>
            <person name="Cui Y."/>
            <person name="Dong X."/>
            <person name="Liu H."/>
            <person name="Ma X."/>
            <person name="Jiao Y."/>
            <person name="Wang B."/>
            <person name="Wei X."/>
            <person name="Stein J.C."/>
            <person name="Glaubitz J.C."/>
            <person name="Lu F."/>
            <person name="Yu G."/>
            <person name="Liang C."/>
            <person name="Fengler K."/>
            <person name="Li B."/>
            <person name="Rafalski A."/>
            <person name="Schnable P.S."/>
            <person name="Ware D.H."/>
            <person name="Buckler E.S."/>
            <person name="Lai J."/>
        </authorList>
    </citation>
    <scope>NUCLEOTIDE SEQUENCE [LARGE SCALE GENOMIC DNA]</scope>
    <source>
        <strain evidence="6">cv. Missouri 17</strain>
        <tissue evidence="5">Seedling</tissue>
    </source>
</reference>
<dbReference type="GO" id="GO:0005634">
    <property type="term" value="C:nucleus"/>
    <property type="evidence" value="ECO:0007669"/>
    <property type="project" value="UniProtKB-SubCell"/>
</dbReference>
<keyword evidence="2" id="KW-0539">Nucleus</keyword>
<evidence type="ECO:0000313" key="6">
    <source>
        <dbReference type="Proteomes" id="UP000251960"/>
    </source>
</evidence>
<dbReference type="EMBL" id="NCVQ01000006">
    <property type="protein sequence ID" value="PWZ24690.1"/>
    <property type="molecule type" value="Genomic_DNA"/>
</dbReference>
<sequence>MEDEADGGGESFVLRSGVRAGLKREFAFAIASQAVLSSSYAPLGRTRRSSRILNPSAASTPSVAGAAVSTSSSSTPDTKPKAKRPRPPDPPPPPPFPPPPDYAPAPGEDHDGAAVGPVLALMAAAGPSPPPTPLTPQPHADADADPAHLANIIIPPESSPRRITRSMLQPKSRLPTAARSPDNAAPLKPKLEPPEEEDGKPVPALRRFTRSLLVKDKDSNDDDLSGTTTASNASSPSPKTNTTSTSRSSNKGNKNTNKIPTNLRELLATGMLEGIYFSSFLSERYSGELSNALAYCVHALHAKAEKDKGMHKVVFMSGILPEGTDVGYYVGGKRLLDGYIKELGIYCHCCSTVVSPSQFEGHAGRAARRKP</sequence>
<evidence type="ECO:0000259" key="4">
    <source>
        <dbReference type="Pfam" id="PF16135"/>
    </source>
</evidence>
<dbReference type="Pfam" id="PF16135">
    <property type="entry name" value="TDBD"/>
    <property type="match status" value="1"/>
</dbReference>
<proteinExistence type="predicted"/>
<dbReference type="PANTHER" id="PTHR47025">
    <property type="entry name" value="AUTOIMMUNE REGULATOR"/>
    <property type="match status" value="1"/>
</dbReference>
<feature type="compositionally biased region" description="Low complexity" evidence="3">
    <location>
        <begin position="225"/>
        <end position="258"/>
    </location>
</feature>
<feature type="compositionally biased region" description="Low complexity" evidence="3">
    <location>
        <begin position="55"/>
        <end position="77"/>
    </location>
</feature>
<dbReference type="ExpressionAtlas" id="A0A3L6EUZ0">
    <property type="expression patterns" value="baseline and differential"/>
</dbReference>
<dbReference type="AlphaFoldDB" id="A0A3L6EUZ0"/>
<evidence type="ECO:0000313" key="5">
    <source>
        <dbReference type="EMBL" id="PWZ24690.1"/>
    </source>
</evidence>
<feature type="domain" description="Tify" evidence="4">
    <location>
        <begin position="338"/>
        <end position="368"/>
    </location>
</feature>